<evidence type="ECO:0000313" key="2">
    <source>
        <dbReference type="EMBL" id="EHR77697.1"/>
    </source>
</evidence>
<keyword evidence="1" id="KW-0812">Transmembrane</keyword>
<dbReference type="HOGENOM" id="CLU_2191160_0_0_2"/>
<dbReference type="KEGG" id="tlt:OCC_09751"/>
<keyword evidence="3" id="KW-1185">Reference proteome</keyword>
<name>H3ZQX1_THELN</name>
<keyword evidence="1" id="KW-1133">Transmembrane helix</keyword>
<protein>
    <submittedName>
        <fullName evidence="2">Uncharacterized protein</fullName>
    </submittedName>
</protein>
<organism evidence="2 3">
    <name type="scientific">Thermococcus litoralis (strain ATCC 51850 / DSM 5473 / JCM 8560 / NS-C)</name>
    <dbReference type="NCBI Taxonomy" id="523849"/>
    <lineage>
        <taxon>Archaea</taxon>
        <taxon>Methanobacteriati</taxon>
        <taxon>Methanobacteriota</taxon>
        <taxon>Thermococci</taxon>
        <taxon>Thermococcales</taxon>
        <taxon>Thermococcaceae</taxon>
        <taxon>Thermococcus</taxon>
    </lineage>
</organism>
<dbReference type="GeneID" id="16549053"/>
<gene>
    <name evidence="2" type="ORF">OCC_09751</name>
</gene>
<proteinExistence type="predicted"/>
<reference evidence="2 3" key="1">
    <citation type="journal article" date="2012" name="J. Bacteriol.">
        <title>Genome sequence of the model hyperthermophilic archaeon Thermococcus litoralis NS-C.</title>
        <authorList>
            <person name="Gardner A.F."/>
            <person name="Kumar S."/>
            <person name="Perler F.B."/>
        </authorList>
    </citation>
    <scope>NUCLEOTIDE SEQUENCE [LARGE SCALE GENOMIC DNA]</scope>
    <source>
        <strain evidence="3">ATCC 51850 / DSM 5473 / JCM 8560 / NS-C</strain>
    </source>
</reference>
<dbReference type="Proteomes" id="UP000015502">
    <property type="component" value="Chromosome"/>
</dbReference>
<dbReference type="AlphaFoldDB" id="H3ZQX1"/>
<dbReference type="EMBL" id="CP006670">
    <property type="protein sequence ID" value="EHR77697.1"/>
    <property type="molecule type" value="Genomic_DNA"/>
</dbReference>
<dbReference type="RefSeq" id="WP_004069877.1">
    <property type="nucleotide sequence ID" value="NC_022084.1"/>
</dbReference>
<dbReference type="OrthoDB" id="103622at2157"/>
<keyword evidence="1" id="KW-0472">Membrane</keyword>
<dbReference type="STRING" id="523849.OCC_09751"/>
<sequence>MVSLAEVYEKIKDDVERIIDTTHYHLKVPENIRNAHATAMKNYIRDLCYGKIDKDFLIKSGKAYLEEYNFGFDHFMEVYYKPVVYKILPLIIKASNGILMFFLNLFKD</sequence>
<evidence type="ECO:0000313" key="3">
    <source>
        <dbReference type="Proteomes" id="UP000015502"/>
    </source>
</evidence>
<evidence type="ECO:0000256" key="1">
    <source>
        <dbReference type="SAM" id="Phobius"/>
    </source>
</evidence>
<accession>H3ZQX1</accession>
<feature type="transmembrane region" description="Helical" evidence="1">
    <location>
        <begin position="83"/>
        <end position="106"/>
    </location>
</feature>
<dbReference type="PaxDb" id="523849-OCC_09751"/>